<sequence length="1048" mass="109203">MATTARRGGMLPTILRGMRARLLLSVGSVLLTALAIGSATLGPVFQQAVTNSYLVARLDQAPNPLTGLTWTWAPVAGQSATEVIGLAEADADEAAGPFAPARARLETDRAEALGGEVQLIAAADACAHLEITGTCPDEPFEVLLLQGDLEERGLKIGDEVEVADPIGTVTVTGSYTVAPEEGEFWFDLTRFASSPRQVNQRTGIVTPYRPAPFVTVPGTFDELPTGAWNARVDRQFDAPPDLTLDDLDTAIRTAATLKTEDQIAETDNDGNAGPGAPRAAPSWSVLHGAADGEGGPLVGDSVNDLPLIAAEVRDQQATARASITPAVISLVLVALALLLRLLMAAADLRLPEIALASLRGLTRRQLWRLGLAEPLTVLAISVPIGGVIGIGLSVLLVRWWLVPGLPLPLPWTAWLAGLLVVVAAFGVAVLAVGLVLRVSLSEQLTGVRRPHASSRASVLAQLLLVAAAGSVLASKLAAGAPSKPDVTDLVLPVLLALVAGVAATRLTALFATWLTRRRRTRSLPAYVASRAISRRQEGTLVILPVTAAIAICVFGAGVYSSAADWRASVAATSAPADEVWLSPLPLRQTVGLTHRLDPEGDYLMAASTISTLGPTYAVIDTTRLDRVAAWQDQWTPGLGAAEVADQLGVQEQVPLLSGRRISATIDNGADVDGDLTLRLRLDPETGDRPHYVFLGPFPRGEHTRSARVPYCADFCRFDGITLGGPAATTVAMNGPVTISDISVDGAPVEGAVQGAGWGVAPQASGADAVQSVNSDGETLRVDVLSGSSPEIVQLSAGGVPLALPVLRGVDAQLRQSNAGFGDTSVTEFDSRSIAAAHSVPLLGPVGTMIDYTMLTTDRDIYPQDVPVYVLARGDTPQEMTDELRARGASVSTTLDEVQRTLDQGAYALALRLYAVVAVLVLVMAMAGLFVSTAVQLPSRRRDAASLRVVGVPRRSVMSAVARELGVVLGATAVAGLAAGTLAQYVVLRTVTLGVVDTVTTPALVAAVDPGRLVLLTLLAGLLFGSVALISAALSVRGARGATLRESAR</sequence>
<feature type="transmembrane region" description="Helical" evidence="7">
    <location>
        <begin position="413"/>
        <end position="436"/>
    </location>
</feature>
<reference evidence="10" key="1">
    <citation type="journal article" date="2019" name="Int. J. Syst. Evol. Microbiol.">
        <title>The Global Catalogue of Microorganisms (GCM) 10K type strain sequencing project: providing services to taxonomists for standard genome sequencing and annotation.</title>
        <authorList>
            <consortium name="The Broad Institute Genomics Platform"/>
            <consortium name="The Broad Institute Genome Sequencing Center for Infectious Disease"/>
            <person name="Wu L."/>
            <person name="Ma J."/>
        </authorList>
    </citation>
    <scope>NUCLEOTIDE SEQUENCE [LARGE SCALE GENOMIC DNA]</scope>
    <source>
        <strain evidence="10">DFY41</strain>
    </source>
</reference>
<dbReference type="RefSeq" id="WP_378588552.1">
    <property type="nucleotide sequence ID" value="NZ_JBHSKD010000007.1"/>
</dbReference>
<feature type="transmembrane region" description="Helical" evidence="7">
    <location>
        <begin position="540"/>
        <end position="559"/>
    </location>
</feature>
<keyword evidence="5 7" id="KW-0472">Membrane</keyword>
<dbReference type="Proteomes" id="UP001596087">
    <property type="component" value="Unassembled WGS sequence"/>
</dbReference>
<evidence type="ECO:0000256" key="4">
    <source>
        <dbReference type="ARBA" id="ARBA00022989"/>
    </source>
</evidence>
<feature type="domain" description="ABC3 transporter permease C-terminal" evidence="8">
    <location>
        <begin position="328"/>
        <end position="434"/>
    </location>
</feature>
<organism evidence="9 10">
    <name type="scientific">Nocardioides taihuensis</name>
    <dbReference type="NCBI Taxonomy" id="1835606"/>
    <lineage>
        <taxon>Bacteria</taxon>
        <taxon>Bacillati</taxon>
        <taxon>Actinomycetota</taxon>
        <taxon>Actinomycetes</taxon>
        <taxon>Propionibacteriales</taxon>
        <taxon>Nocardioidaceae</taxon>
        <taxon>Nocardioides</taxon>
    </lineage>
</organism>
<feature type="transmembrane region" description="Helical" evidence="7">
    <location>
        <begin position="371"/>
        <end position="401"/>
    </location>
</feature>
<proteinExistence type="predicted"/>
<dbReference type="EMBL" id="JBHSKD010000007">
    <property type="protein sequence ID" value="MFC5176336.1"/>
    <property type="molecule type" value="Genomic_DNA"/>
</dbReference>
<evidence type="ECO:0000256" key="7">
    <source>
        <dbReference type="SAM" id="Phobius"/>
    </source>
</evidence>
<evidence type="ECO:0000256" key="5">
    <source>
        <dbReference type="ARBA" id="ARBA00023136"/>
    </source>
</evidence>
<gene>
    <name evidence="9" type="ORF">ACFPGP_06620</name>
</gene>
<dbReference type="Pfam" id="PF02687">
    <property type="entry name" value="FtsX"/>
    <property type="match status" value="2"/>
</dbReference>
<evidence type="ECO:0000256" key="6">
    <source>
        <dbReference type="SAM" id="MobiDB-lite"/>
    </source>
</evidence>
<evidence type="ECO:0000259" key="8">
    <source>
        <dbReference type="Pfam" id="PF02687"/>
    </source>
</evidence>
<evidence type="ECO:0000256" key="3">
    <source>
        <dbReference type="ARBA" id="ARBA00022692"/>
    </source>
</evidence>
<keyword evidence="3 7" id="KW-0812">Transmembrane</keyword>
<evidence type="ECO:0000256" key="2">
    <source>
        <dbReference type="ARBA" id="ARBA00022475"/>
    </source>
</evidence>
<protein>
    <submittedName>
        <fullName evidence="9">FtsX-like permease family protein</fullName>
    </submittedName>
</protein>
<keyword evidence="4 7" id="KW-1133">Transmembrane helix</keyword>
<feature type="domain" description="ABC3 transporter permease C-terminal" evidence="8">
    <location>
        <begin position="915"/>
        <end position="1036"/>
    </location>
</feature>
<dbReference type="PANTHER" id="PTHR30287">
    <property type="entry name" value="MEMBRANE COMPONENT OF PREDICTED ABC SUPERFAMILY METABOLITE UPTAKE TRANSPORTER"/>
    <property type="match status" value="1"/>
</dbReference>
<dbReference type="InterPro" id="IPR003838">
    <property type="entry name" value="ABC3_permease_C"/>
</dbReference>
<evidence type="ECO:0000313" key="9">
    <source>
        <dbReference type="EMBL" id="MFC5176336.1"/>
    </source>
</evidence>
<comment type="caution">
    <text evidence="9">The sequence shown here is derived from an EMBL/GenBank/DDBJ whole genome shotgun (WGS) entry which is preliminary data.</text>
</comment>
<name>A0ABW0BHQ3_9ACTN</name>
<feature type="transmembrane region" description="Helical" evidence="7">
    <location>
        <begin position="964"/>
        <end position="986"/>
    </location>
</feature>
<evidence type="ECO:0000313" key="10">
    <source>
        <dbReference type="Proteomes" id="UP001596087"/>
    </source>
</evidence>
<keyword evidence="10" id="KW-1185">Reference proteome</keyword>
<keyword evidence="2" id="KW-1003">Cell membrane</keyword>
<feature type="transmembrane region" description="Helical" evidence="7">
    <location>
        <begin position="326"/>
        <end position="350"/>
    </location>
</feature>
<dbReference type="PANTHER" id="PTHR30287:SF2">
    <property type="entry name" value="BLL1001 PROTEIN"/>
    <property type="match status" value="1"/>
</dbReference>
<feature type="transmembrane region" description="Helical" evidence="7">
    <location>
        <begin position="1012"/>
        <end position="1035"/>
    </location>
</feature>
<accession>A0ABW0BHQ3</accession>
<feature type="region of interest" description="Disordered" evidence="6">
    <location>
        <begin position="258"/>
        <end position="282"/>
    </location>
</feature>
<dbReference type="InterPro" id="IPR038766">
    <property type="entry name" value="Membrane_comp_ABC_pdt"/>
</dbReference>
<feature type="transmembrane region" description="Helical" evidence="7">
    <location>
        <begin position="489"/>
        <end position="514"/>
    </location>
</feature>
<feature type="transmembrane region" description="Helical" evidence="7">
    <location>
        <begin position="456"/>
        <end position="477"/>
    </location>
</feature>
<comment type="subcellular location">
    <subcellularLocation>
        <location evidence="1">Cell membrane</location>
        <topology evidence="1">Multi-pass membrane protein</topology>
    </subcellularLocation>
</comment>
<feature type="compositionally biased region" description="Low complexity" evidence="6">
    <location>
        <begin position="270"/>
        <end position="281"/>
    </location>
</feature>
<evidence type="ECO:0000256" key="1">
    <source>
        <dbReference type="ARBA" id="ARBA00004651"/>
    </source>
</evidence>
<feature type="transmembrane region" description="Helical" evidence="7">
    <location>
        <begin position="908"/>
        <end position="931"/>
    </location>
</feature>